<feature type="chain" id="PRO_5045650330" evidence="3">
    <location>
        <begin position="21"/>
        <end position="423"/>
    </location>
</feature>
<sequence length="423" mass="44754">MPRRARGTAVLFCTALLASACSPQAPVPPSDATVDIGFLAPLTGPAASVGAETKRGAELAVEIVNGRHRSIPLPLGPQAGLPGLGNARIKLVAADTAGPVSRGAAQVARLVNTHHVVAVAGGYESAVTEAAGARSEQLKVPFVNGGSSAASLTERGLGWFFRTGPSDLSYGRVIFSLLKERQSSGTPVKRIAVLHTDDQYGNDGTAMIKRYASHIDGKVVTDMKISPRATDLSSQAQKVSAVAPDVVLTLLYTPQALALSTTFDRLAYRPPALIAFGGGHADPAFLQKNGDVAAGVCSRFAWSSDLARHNPTARAVADLYTRTYDTPMNDDAARAFTAVMTLAQAINDARSRRPADIRSALVNIDVPGRDTIMPWDGVKFDDNHQNIGARGVVEQIQRGRYRLVYPFDVAHARLQWPMDGSGG</sequence>
<dbReference type="SUPFAM" id="SSF53822">
    <property type="entry name" value="Periplasmic binding protein-like I"/>
    <property type="match status" value="1"/>
</dbReference>
<dbReference type="Proteomes" id="UP001445472">
    <property type="component" value="Unassembled WGS sequence"/>
</dbReference>
<proteinExistence type="inferred from homology"/>
<evidence type="ECO:0000313" key="6">
    <source>
        <dbReference type="Proteomes" id="UP001445472"/>
    </source>
</evidence>
<dbReference type="PANTHER" id="PTHR30483:SF37">
    <property type="entry name" value="ABC TRANSPORTER SUBSTRATE-BINDING PROTEIN"/>
    <property type="match status" value="1"/>
</dbReference>
<evidence type="ECO:0000259" key="4">
    <source>
        <dbReference type="Pfam" id="PF13458"/>
    </source>
</evidence>
<dbReference type="Pfam" id="PF13458">
    <property type="entry name" value="Peripla_BP_6"/>
    <property type="match status" value="1"/>
</dbReference>
<name>A0ABV1UYA1_9ACTN</name>
<accession>A0ABV1UYA1</accession>
<feature type="signal peptide" evidence="3">
    <location>
        <begin position="1"/>
        <end position="20"/>
    </location>
</feature>
<reference evidence="5 6" key="1">
    <citation type="submission" date="2024-06" db="EMBL/GenBank/DDBJ databases">
        <title>The Natural Products Discovery Center: Release of the First 8490 Sequenced Strains for Exploring Actinobacteria Biosynthetic Diversity.</title>
        <authorList>
            <person name="Kalkreuter E."/>
            <person name="Kautsar S.A."/>
            <person name="Yang D."/>
            <person name="Bader C.D."/>
            <person name="Teijaro C.N."/>
            <person name="Fluegel L."/>
            <person name="Davis C.M."/>
            <person name="Simpson J.R."/>
            <person name="Lauterbach L."/>
            <person name="Steele A.D."/>
            <person name="Gui C."/>
            <person name="Meng S."/>
            <person name="Li G."/>
            <person name="Viehrig K."/>
            <person name="Ye F."/>
            <person name="Su P."/>
            <person name="Kiefer A.F."/>
            <person name="Nichols A."/>
            <person name="Cepeda A.J."/>
            <person name="Yan W."/>
            <person name="Fan B."/>
            <person name="Jiang Y."/>
            <person name="Adhikari A."/>
            <person name="Zheng C.-J."/>
            <person name="Schuster L."/>
            <person name="Cowan T.M."/>
            <person name="Smanski M.J."/>
            <person name="Chevrette M.G."/>
            <person name="De Carvalho L.P.S."/>
            <person name="Shen B."/>
        </authorList>
    </citation>
    <scope>NUCLEOTIDE SEQUENCE [LARGE SCALE GENOMIC DNA]</scope>
    <source>
        <strain evidence="5 6">NPDC000837</strain>
    </source>
</reference>
<gene>
    <name evidence="5" type="ORF">ABT276_20905</name>
</gene>
<feature type="domain" description="Leucine-binding protein" evidence="4">
    <location>
        <begin position="33"/>
        <end position="389"/>
    </location>
</feature>
<comment type="caution">
    <text evidence="5">The sequence shown here is derived from an EMBL/GenBank/DDBJ whole genome shotgun (WGS) entry which is preliminary data.</text>
</comment>
<evidence type="ECO:0000256" key="2">
    <source>
        <dbReference type="ARBA" id="ARBA00022729"/>
    </source>
</evidence>
<keyword evidence="2 3" id="KW-0732">Signal</keyword>
<dbReference type="Gene3D" id="3.40.50.2300">
    <property type="match status" value="2"/>
</dbReference>
<protein>
    <submittedName>
        <fullName evidence="5">ABC transporter substrate-binding protein</fullName>
    </submittedName>
</protein>
<evidence type="ECO:0000313" key="5">
    <source>
        <dbReference type="EMBL" id="MER6615773.1"/>
    </source>
</evidence>
<organism evidence="5 6">
    <name type="scientific">Streptomyces xantholiticus</name>
    <dbReference type="NCBI Taxonomy" id="68285"/>
    <lineage>
        <taxon>Bacteria</taxon>
        <taxon>Bacillati</taxon>
        <taxon>Actinomycetota</taxon>
        <taxon>Actinomycetes</taxon>
        <taxon>Kitasatosporales</taxon>
        <taxon>Streptomycetaceae</taxon>
        <taxon>Streptomyces</taxon>
    </lineage>
</organism>
<dbReference type="PROSITE" id="PS51257">
    <property type="entry name" value="PROKAR_LIPOPROTEIN"/>
    <property type="match status" value="1"/>
</dbReference>
<comment type="similarity">
    <text evidence="1">Belongs to the leucine-binding protein family.</text>
</comment>
<evidence type="ECO:0000256" key="3">
    <source>
        <dbReference type="SAM" id="SignalP"/>
    </source>
</evidence>
<dbReference type="InterPro" id="IPR028082">
    <property type="entry name" value="Peripla_BP_I"/>
</dbReference>
<evidence type="ECO:0000256" key="1">
    <source>
        <dbReference type="ARBA" id="ARBA00010062"/>
    </source>
</evidence>
<dbReference type="EMBL" id="JBEPBX010000018">
    <property type="protein sequence ID" value="MER6615773.1"/>
    <property type="molecule type" value="Genomic_DNA"/>
</dbReference>
<dbReference type="CDD" id="cd06340">
    <property type="entry name" value="PBP1_ABC_ligand_binding-like"/>
    <property type="match status" value="1"/>
</dbReference>
<dbReference type="InterPro" id="IPR051010">
    <property type="entry name" value="BCAA_transport"/>
</dbReference>
<keyword evidence="6" id="KW-1185">Reference proteome</keyword>
<dbReference type="PANTHER" id="PTHR30483">
    <property type="entry name" value="LEUCINE-SPECIFIC-BINDING PROTEIN"/>
    <property type="match status" value="1"/>
</dbReference>
<dbReference type="InterPro" id="IPR028081">
    <property type="entry name" value="Leu-bd"/>
</dbReference>
<dbReference type="RefSeq" id="WP_351977275.1">
    <property type="nucleotide sequence ID" value="NZ_JBEPBX010000018.1"/>
</dbReference>